<feature type="transmembrane region" description="Helical" evidence="1">
    <location>
        <begin position="232"/>
        <end position="256"/>
    </location>
</feature>
<dbReference type="KEGG" id="ndv:NDEV_1928"/>
<dbReference type="Pfam" id="PF01835">
    <property type="entry name" value="MG2"/>
    <property type="match status" value="1"/>
</dbReference>
<evidence type="ECO:0000313" key="3">
    <source>
        <dbReference type="EMBL" id="CUR52690.1"/>
    </source>
</evidence>
<dbReference type="Gene3D" id="2.60.40.1930">
    <property type="match status" value="1"/>
</dbReference>
<keyword evidence="1" id="KW-0812">Transmembrane</keyword>
<feature type="transmembrane region" description="Helical" evidence="1">
    <location>
        <begin position="268"/>
        <end position="288"/>
    </location>
</feature>
<dbReference type="Proteomes" id="UP000196239">
    <property type="component" value="Chromosome 1"/>
</dbReference>
<keyword evidence="1" id="KW-1133">Transmembrane helix</keyword>
<reference evidence="4" key="1">
    <citation type="submission" date="2015-10" db="EMBL/GenBank/DDBJ databases">
        <authorList>
            <person name="Lehtovirta-Morley L.E."/>
            <person name="Vieille C."/>
        </authorList>
    </citation>
    <scope>NUCLEOTIDE SEQUENCE [LARGE SCALE GENOMIC DNA]</scope>
</reference>
<dbReference type="EMBL" id="LN890280">
    <property type="protein sequence ID" value="CUR52690.1"/>
    <property type="molecule type" value="Genomic_DNA"/>
</dbReference>
<accession>A0A128A5R2</accession>
<proteinExistence type="predicted"/>
<evidence type="ECO:0000259" key="2">
    <source>
        <dbReference type="Pfam" id="PF01835"/>
    </source>
</evidence>
<dbReference type="InterPro" id="IPR002890">
    <property type="entry name" value="MG2"/>
</dbReference>
<dbReference type="AlphaFoldDB" id="A0A128A5R2"/>
<keyword evidence="4" id="KW-1185">Reference proteome</keyword>
<protein>
    <recommendedName>
        <fullName evidence="2">Macroglobulin domain-containing protein</fullName>
    </recommendedName>
</protein>
<dbReference type="InterPro" id="IPR049886">
    <property type="entry name" value="CFI_box_CTERM_dom"/>
</dbReference>
<feature type="domain" description="Macroglobulin" evidence="2">
    <location>
        <begin position="33"/>
        <end position="108"/>
    </location>
</feature>
<name>A0A128A5R2_9ARCH</name>
<gene>
    <name evidence="3" type="ORF">NDEV_1928</name>
</gene>
<feature type="transmembrane region" description="Helical" evidence="1">
    <location>
        <begin position="294"/>
        <end position="318"/>
    </location>
</feature>
<evidence type="ECO:0000313" key="4">
    <source>
        <dbReference type="Proteomes" id="UP000196239"/>
    </source>
</evidence>
<sequence>MKYKIVLLVVFGILLCGMSEAMAANEIIFDVNKSTYKPGDIVVINGTAKDSPSQLVAVQIKDPSGNTIVIRTVQTDNNGNFQLKFKLPSTAKVGNYNIVTNAEVNGTTVTQTKQIVQNTTPGTPTQTVTQTAAQKTSAPFGGKCLIATAAFGSETAPQVQFLRGIRDNHIQTTLAGSSFMTAFNDIYYSFSPYVADSERQNPYLRDTIQAGLYPLLGILQVSQISEVVKSEFSVIGAGVLVSTLIGATYMWPVGLAIKSVRKGIVPNLKITLGIVAVSVVAVISSLAFSNTSGLMISTSILVLSFTAVSALFTSWSIVKLVQSIKNRWK</sequence>
<evidence type="ECO:0000256" key="1">
    <source>
        <dbReference type="SAM" id="Phobius"/>
    </source>
</evidence>
<organism evidence="3 4">
    <name type="scientific">Nitrosotalea devaniterrae</name>
    <dbReference type="NCBI Taxonomy" id="1078905"/>
    <lineage>
        <taxon>Archaea</taxon>
        <taxon>Nitrososphaerota</taxon>
        <taxon>Nitrososphaeria</taxon>
        <taxon>Nitrosotaleales</taxon>
        <taxon>Nitrosotaleaceae</taxon>
        <taxon>Nitrosotalea</taxon>
    </lineage>
</organism>
<keyword evidence="1" id="KW-0472">Membrane</keyword>
<dbReference type="GO" id="GO:0004866">
    <property type="term" value="F:endopeptidase inhibitor activity"/>
    <property type="evidence" value="ECO:0007669"/>
    <property type="project" value="InterPro"/>
</dbReference>
<dbReference type="NCBIfam" id="NF041770">
    <property type="entry name" value="CFI_box_CTERM"/>
    <property type="match status" value="1"/>
</dbReference>